<dbReference type="GO" id="GO:0003677">
    <property type="term" value="F:DNA binding"/>
    <property type="evidence" value="ECO:0007669"/>
    <property type="project" value="UniProtKB-UniRule"/>
</dbReference>
<dbReference type="InterPro" id="IPR036271">
    <property type="entry name" value="Tet_transcr_reg_TetR-rel_C_sf"/>
</dbReference>
<dbReference type="HAMAP" id="MF_00768">
    <property type="entry name" value="HTH_type_BetI"/>
    <property type="match status" value="1"/>
</dbReference>
<dbReference type="SUPFAM" id="SSF48498">
    <property type="entry name" value="Tetracyclin repressor-like, C-terminal domain"/>
    <property type="match status" value="1"/>
</dbReference>
<dbReference type="Pfam" id="PF00440">
    <property type="entry name" value="TetR_N"/>
    <property type="match status" value="1"/>
</dbReference>
<dbReference type="SUPFAM" id="SSF46689">
    <property type="entry name" value="Homeodomain-like"/>
    <property type="match status" value="1"/>
</dbReference>
<dbReference type="GO" id="GO:0019285">
    <property type="term" value="P:glycine betaine biosynthetic process from choline"/>
    <property type="evidence" value="ECO:0007669"/>
    <property type="project" value="UniProtKB-UniRule"/>
</dbReference>
<dbReference type="OrthoDB" id="7618612at2"/>
<evidence type="ECO:0000256" key="7">
    <source>
        <dbReference type="HAMAP-Rule" id="MF_00768"/>
    </source>
</evidence>
<evidence type="ECO:0000256" key="2">
    <source>
        <dbReference type="ARBA" id="ARBA00022491"/>
    </source>
</evidence>
<evidence type="ECO:0000313" key="11">
    <source>
        <dbReference type="Proteomes" id="UP000183002"/>
    </source>
</evidence>
<proteinExistence type="inferred from homology"/>
<protein>
    <recommendedName>
        <fullName evidence="7">HTH-type transcriptional regulator BetI</fullName>
    </recommendedName>
</protein>
<reference evidence="10 11" key="1">
    <citation type="submission" date="2016-10" db="EMBL/GenBank/DDBJ databases">
        <authorList>
            <person name="de Groot N.N."/>
        </authorList>
    </citation>
    <scope>NUCLEOTIDE SEQUENCE [LARGE SCALE GENOMIC DNA]</scope>
    <source>
        <strain evidence="10 11">CGMCC 1.10836</strain>
    </source>
</reference>
<dbReference type="STRING" id="1077947.SAMN05216227_101933"/>
<dbReference type="GO" id="GO:0045892">
    <property type="term" value="P:negative regulation of DNA-templated transcription"/>
    <property type="evidence" value="ECO:0007669"/>
    <property type="project" value="UniProtKB-UniRule"/>
</dbReference>
<dbReference type="GO" id="GO:0003700">
    <property type="term" value="F:DNA-binding transcription factor activity"/>
    <property type="evidence" value="ECO:0007669"/>
    <property type="project" value="UniProtKB-UniRule"/>
</dbReference>
<name>A0A1H8I7D2_9RHOB</name>
<comment type="function">
    <text evidence="7">Repressor involved in choline regulation of the bet genes.</text>
</comment>
<dbReference type="Proteomes" id="UP000183002">
    <property type="component" value="Unassembled WGS sequence"/>
</dbReference>
<organism evidence="10 11">
    <name type="scientific">Pseudorhodobacter antarcticus</name>
    <dbReference type="NCBI Taxonomy" id="1077947"/>
    <lineage>
        <taxon>Bacteria</taxon>
        <taxon>Pseudomonadati</taxon>
        <taxon>Pseudomonadota</taxon>
        <taxon>Alphaproteobacteria</taxon>
        <taxon>Rhodobacterales</taxon>
        <taxon>Paracoccaceae</taxon>
        <taxon>Pseudorhodobacter</taxon>
    </lineage>
</organism>
<keyword evidence="11" id="KW-1185">Reference proteome</keyword>
<comment type="function">
    <text evidence="6">Repressor involved in the biosynthesis of the osmoprotectant glycine betaine. It represses transcription of the choline transporter BetT and the genes of BetAB involved in the synthesis of glycine betaine.</text>
</comment>
<dbReference type="UniPathway" id="UPA00529"/>
<evidence type="ECO:0000256" key="4">
    <source>
        <dbReference type="ARBA" id="ARBA00023125"/>
    </source>
</evidence>
<keyword evidence="5 7" id="KW-0804">Transcription</keyword>
<dbReference type="InterPro" id="IPR009057">
    <property type="entry name" value="Homeodomain-like_sf"/>
</dbReference>
<gene>
    <name evidence="7" type="primary">betI</name>
    <name evidence="10" type="ORF">SAMN05216227_101933</name>
</gene>
<dbReference type="InterPro" id="IPR017757">
    <property type="entry name" value="Tscrpt_rep_BetI"/>
</dbReference>
<dbReference type="NCBIfam" id="TIGR03384">
    <property type="entry name" value="betaine_BetI"/>
    <property type="match status" value="1"/>
</dbReference>
<keyword evidence="3 7" id="KW-0805">Transcription regulation</keyword>
<feature type="DNA-binding region" description="H-T-H motif" evidence="7 8">
    <location>
        <begin position="31"/>
        <end position="50"/>
    </location>
</feature>
<evidence type="ECO:0000256" key="3">
    <source>
        <dbReference type="ARBA" id="ARBA00023015"/>
    </source>
</evidence>
<dbReference type="RefSeq" id="WP_139194012.1">
    <property type="nucleotide sequence ID" value="NZ_FOCO01000019.1"/>
</dbReference>
<feature type="domain" description="HTH tetR-type" evidence="9">
    <location>
        <begin position="8"/>
        <end position="68"/>
    </location>
</feature>
<dbReference type="PROSITE" id="PS50977">
    <property type="entry name" value="HTH_TETR_2"/>
    <property type="match status" value="1"/>
</dbReference>
<sequence length="195" mass="20457">MPKLGMEPIRKTALVKATIVEIGRAGSLDVTVGQIAKRAGMSTALAHHYFGGKEAIFLAAMRHILSLYGAEVRGALCVVGGPRARLDAILLASFSPANFRREVVSAWLNFYVLAQTVPGARRLLAVYQARLQSNLTHALRPLIGARAPGVAAALGALIDGVYLREALGPGAADGRAAIYLVQAYLAAELNKGSGA</sequence>
<dbReference type="InterPro" id="IPR001647">
    <property type="entry name" value="HTH_TetR"/>
</dbReference>
<dbReference type="Gene3D" id="1.10.357.10">
    <property type="entry name" value="Tetracycline Repressor, domain 2"/>
    <property type="match status" value="1"/>
</dbReference>
<dbReference type="EMBL" id="FOCO01000019">
    <property type="protein sequence ID" value="SEN64221.1"/>
    <property type="molecule type" value="Genomic_DNA"/>
</dbReference>
<evidence type="ECO:0000256" key="1">
    <source>
        <dbReference type="ARBA" id="ARBA00004719"/>
    </source>
</evidence>
<evidence type="ECO:0000313" key="10">
    <source>
        <dbReference type="EMBL" id="SEN64221.1"/>
    </source>
</evidence>
<dbReference type="InterPro" id="IPR039538">
    <property type="entry name" value="BetI_C"/>
</dbReference>
<keyword evidence="4 7" id="KW-0238">DNA-binding</keyword>
<dbReference type="NCBIfam" id="NF001978">
    <property type="entry name" value="PRK00767.1"/>
    <property type="match status" value="1"/>
</dbReference>
<comment type="pathway">
    <text evidence="1 7">Amine and polyamine biosynthesis; betaine biosynthesis via choline pathway [regulation].</text>
</comment>
<evidence type="ECO:0000256" key="6">
    <source>
        <dbReference type="ARBA" id="ARBA00024936"/>
    </source>
</evidence>
<dbReference type="AlphaFoldDB" id="A0A1H8I7D2"/>
<accession>A0A1H8I7D2</accession>
<evidence type="ECO:0000256" key="8">
    <source>
        <dbReference type="PROSITE-ProRule" id="PRU00335"/>
    </source>
</evidence>
<evidence type="ECO:0000259" key="9">
    <source>
        <dbReference type="PROSITE" id="PS50977"/>
    </source>
</evidence>
<keyword evidence="2 7" id="KW-0678">Repressor</keyword>
<dbReference type="Pfam" id="PF13977">
    <property type="entry name" value="TetR_C_6"/>
    <property type="match status" value="1"/>
</dbReference>
<evidence type="ECO:0000256" key="5">
    <source>
        <dbReference type="ARBA" id="ARBA00023163"/>
    </source>
</evidence>